<feature type="domain" description="Major facilitator superfamily (MFS) profile" evidence="6">
    <location>
        <begin position="34"/>
        <end position="279"/>
    </location>
</feature>
<evidence type="ECO:0000256" key="3">
    <source>
        <dbReference type="ARBA" id="ARBA00022989"/>
    </source>
</evidence>
<keyword evidence="3 5" id="KW-1133">Transmembrane helix</keyword>
<dbReference type="Gene3D" id="1.20.1250.20">
    <property type="entry name" value="MFS general substrate transporter like domains"/>
    <property type="match status" value="1"/>
</dbReference>
<dbReference type="InterPro" id="IPR020846">
    <property type="entry name" value="MFS_dom"/>
</dbReference>
<dbReference type="InterPro" id="IPR011701">
    <property type="entry name" value="MFS"/>
</dbReference>
<feature type="transmembrane region" description="Helical" evidence="5">
    <location>
        <begin position="177"/>
        <end position="199"/>
    </location>
</feature>
<feature type="transmembrane region" description="Helical" evidence="5">
    <location>
        <begin position="141"/>
        <end position="165"/>
    </location>
</feature>
<dbReference type="GO" id="GO:0016020">
    <property type="term" value="C:membrane"/>
    <property type="evidence" value="ECO:0007669"/>
    <property type="project" value="UniProtKB-SubCell"/>
</dbReference>
<name>A0A0L8FTC5_OCTBM</name>
<dbReference type="PANTHER" id="PTHR11662:SF399">
    <property type="entry name" value="FI19708P1-RELATED"/>
    <property type="match status" value="1"/>
</dbReference>
<dbReference type="OrthoDB" id="2985014at2759"/>
<dbReference type="Pfam" id="PF07690">
    <property type="entry name" value="MFS_1"/>
    <property type="match status" value="1"/>
</dbReference>
<keyword evidence="2 5" id="KW-0812">Transmembrane</keyword>
<dbReference type="InterPro" id="IPR036259">
    <property type="entry name" value="MFS_trans_sf"/>
</dbReference>
<keyword evidence="4 5" id="KW-0472">Membrane</keyword>
<dbReference type="InterPro" id="IPR050382">
    <property type="entry name" value="MFS_Na/Anion_cotransporter"/>
</dbReference>
<dbReference type="PROSITE" id="PS50850">
    <property type="entry name" value="MFS"/>
    <property type="match status" value="1"/>
</dbReference>
<proteinExistence type="predicted"/>
<dbReference type="GO" id="GO:0022857">
    <property type="term" value="F:transmembrane transporter activity"/>
    <property type="evidence" value="ECO:0007669"/>
    <property type="project" value="InterPro"/>
</dbReference>
<feature type="transmembrane region" description="Helical" evidence="5">
    <location>
        <begin position="90"/>
        <end position="109"/>
    </location>
</feature>
<evidence type="ECO:0000256" key="5">
    <source>
        <dbReference type="SAM" id="Phobius"/>
    </source>
</evidence>
<dbReference type="FunFam" id="1.20.1250.20:FF:000423">
    <property type="entry name" value="Putative inorganic phosphate cotransporter-like Protein"/>
    <property type="match status" value="1"/>
</dbReference>
<dbReference type="OMA" id="WIIRIYE"/>
<organism evidence="7">
    <name type="scientific">Octopus bimaculoides</name>
    <name type="common">California two-spotted octopus</name>
    <dbReference type="NCBI Taxonomy" id="37653"/>
    <lineage>
        <taxon>Eukaryota</taxon>
        <taxon>Metazoa</taxon>
        <taxon>Spiralia</taxon>
        <taxon>Lophotrochozoa</taxon>
        <taxon>Mollusca</taxon>
        <taxon>Cephalopoda</taxon>
        <taxon>Coleoidea</taxon>
        <taxon>Octopodiformes</taxon>
        <taxon>Octopoda</taxon>
        <taxon>Incirrata</taxon>
        <taxon>Octopodidae</taxon>
        <taxon>Octopus</taxon>
    </lineage>
</organism>
<protein>
    <recommendedName>
        <fullName evidence="6">Major facilitator superfamily (MFS) profile domain-containing protein</fullName>
    </recommendedName>
</protein>
<gene>
    <name evidence="7" type="ORF">OCBIM_22009124mg</name>
</gene>
<evidence type="ECO:0000259" key="6">
    <source>
        <dbReference type="PROSITE" id="PS50850"/>
    </source>
</evidence>
<dbReference type="KEGG" id="obi:106881430"/>
<evidence type="ECO:0000313" key="7">
    <source>
        <dbReference type="EMBL" id="KOF67640.1"/>
    </source>
</evidence>
<dbReference type="AlphaFoldDB" id="A0A0L8FTC5"/>
<reference evidence="7" key="1">
    <citation type="submission" date="2015-07" db="EMBL/GenBank/DDBJ databases">
        <title>MeaNS - Measles Nucleotide Surveillance Program.</title>
        <authorList>
            <person name="Tran T."/>
            <person name="Druce J."/>
        </authorList>
    </citation>
    <scope>NUCLEOTIDE SEQUENCE</scope>
    <source>
        <strain evidence="7">UCB-OBI-ISO-001</strain>
        <tissue evidence="7">Gonad</tissue>
    </source>
</reference>
<evidence type="ECO:0000256" key="2">
    <source>
        <dbReference type="ARBA" id="ARBA00022692"/>
    </source>
</evidence>
<accession>A0A0L8FTC5</accession>
<feature type="transmembrane region" description="Helical" evidence="5">
    <location>
        <begin position="211"/>
        <end position="231"/>
    </location>
</feature>
<dbReference type="GO" id="GO:0006820">
    <property type="term" value="P:monoatomic anion transport"/>
    <property type="evidence" value="ECO:0007669"/>
    <property type="project" value="TreeGrafter"/>
</dbReference>
<comment type="subcellular location">
    <subcellularLocation>
        <location evidence="1">Membrane</location>
        <topology evidence="1">Multi-pass membrane protein</topology>
    </subcellularLocation>
</comment>
<dbReference type="PANTHER" id="PTHR11662">
    <property type="entry name" value="SOLUTE CARRIER FAMILY 17"/>
    <property type="match status" value="1"/>
</dbReference>
<evidence type="ECO:0000256" key="1">
    <source>
        <dbReference type="ARBA" id="ARBA00004141"/>
    </source>
</evidence>
<sequence>MSKCTSWIKRCSSCRWRLCYACAGVSLLMQTLTVDLSMAFVCMLKTTNRTIEEVNSTANNQDCPGLDNYYSINPSFEGEFEWGDTLQSHMLAGFFYGYIGTNILGGILADKYGGKRIVGTSVLAASILAILHPSLSRVSGYFTLVLRILTGMASGSIYPAIQSLFGRWCPPQEIGSLVAITFAAQYLGSILCLSISGYLCVYGFDNGWGPIFYIFGGLSLVFSFVWFYVVYDNPDTHPTISEEEYSYLNRTIVSGKVVKKVPWKRLLSSKFGSTPEFQI</sequence>
<evidence type="ECO:0000256" key="4">
    <source>
        <dbReference type="ARBA" id="ARBA00023136"/>
    </source>
</evidence>
<dbReference type="SUPFAM" id="SSF103473">
    <property type="entry name" value="MFS general substrate transporter"/>
    <property type="match status" value="1"/>
</dbReference>
<dbReference type="EMBL" id="KQ426892">
    <property type="protein sequence ID" value="KOF67640.1"/>
    <property type="molecule type" value="Genomic_DNA"/>
</dbReference>
<feature type="transmembrane region" description="Helical" evidence="5">
    <location>
        <begin position="116"/>
        <end position="135"/>
    </location>
</feature>
<dbReference type="STRING" id="37653.A0A0L8FTC5"/>